<evidence type="ECO:0000256" key="1">
    <source>
        <dbReference type="ARBA" id="ARBA00023157"/>
    </source>
</evidence>
<sequence length="105" mass="10885">MTQVLSIAGPFIVSCPVVNNQCNGVNATNANVCSGRGSCSLTVCHCDEGFAGKNCEETAAQKTCTEHPVSAAPRSFVHSNERFEESSAALVSGLLMSVTVAIFAC</sequence>
<protein>
    <recommendedName>
        <fullName evidence="2">EGF-like domain-containing protein</fullName>
    </recommendedName>
</protein>
<dbReference type="Gene3D" id="2.10.25.10">
    <property type="entry name" value="Laminin"/>
    <property type="match status" value="1"/>
</dbReference>
<name>A0AAW2ZKW2_9EUKA</name>
<dbReference type="AlphaFoldDB" id="A0AAW2ZKW2"/>
<keyword evidence="1" id="KW-1015">Disulfide bond</keyword>
<comment type="caution">
    <text evidence="3">The sequence shown here is derived from an EMBL/GenBank/DDBJ whole genome shotgun (WGS) entry which is preliminary data.</text>
</comment>
<feature type="non-terminal residue" evidence="3">
    <location>
        <position position="105"/>
    </location>
</feature>
<accession>A0AAW2ZKW2</accession>
<evidence type="ECO:0000259" key="2">
    <source>
        <dbReference type="PROSITE" id="PS01186"/>
    </source>
</evidence>
<dbReference type="InterPro" id="IPR000742">
    <property type="entry name" value="EGF"/>
</dbReference>
<proteinExistence type="predicted"/>
<dbReference type="Proteomes" id="UP001431209">
    <property type="component" value="Unassembled WGS sequence"/>
</dbReference>
<dbReference type="InterPro" id="IPR013111">
    <property type="entry name" value="EGF_extracell"/>
</dbReference>
<evidence type="ECO:0000313" key="4">
    <source>
        <dbReference type="Proteomes" id="UP001431209"/>
    </source>
</evidence>
<reference evidence="3 4" key="1">
    <citation type="submission" date="2024-03" db="EMBL/GenBank/DDBJ databases">
        <title>The Acrasis kona genome and developmental transcriptomes reveal deep origins of eukaryotic multicellular pathways.</title>
        <authorList>
            <person name="Sheikh S."/>
            <person name="Fu C.-J."/>
            <person name="Brown M.W."/>
            <person name="Baldauf S.L."/>
        </authorList>
    </citation>
    <scope>NUCLEOTIDE SEQUENCE [LARGE SCALE GENOMIC DNA]</scope>
    <source>
        <strain evidence="3 4">ATCC MYA-3509</strain>
    </source>
</reference>
<dbReference type="Pfam" id="PF07974">
    <property type="entry name" value="EGF_2"/>
    <property type="match status" value="1"/>
</dbReference>
<dbReference type="SUPFAM" id="SSF57196">
    <property type="entry name" value="EGF/Laminin"/>
    <property type="match status" value="1"/>
</dbReference>
<organism evidence="3 4">
    <name type="scientific">Acrasis kona</name>
    <dbReference type="NCBI Taxonomy" id="1008807"/>
    <lineage>
        <taxon>Eukaryota</taxon>
        <taxon>Discoba</taxon>
        <taxon>Heterolobosea</taxon>
        <taxon>Tetramitia</taxon>
        <taxon>Eutetramitia</taxon>
        <taxon>Acrasidae</taxon>
        <taxon>Acrasis</taxon>
    </lineage>
</organism>
<feature type="domain" description="EGF-like" evidence="2">
    <location>
        <begin position="44"/>
        <end position="55"/>
    </location>
</feature>
<evidence type="ECO:0000313" key="3">
    <source>
        <dbReference type="EMBL" id="KAL0489942.1"/>
    </source>
</evidence>
<keyword evidence="4" id="KW-1185">Reference proteome</keyword>
<dbReference type="PROSITE" id="PS01186">
    <property type="entry name" value="EGF_2"/>
    <property type="match status" value="1"/>
</dbReference>
<gene>
    <name evidence="3" type="ORF">AKO1_005488</name>
</gene>
<dbReference type="EMBL" id="JAOPGA020001620">
    <property type="protein sequence ID" value="KAL0489942.1"/>
    <property type="molecule type" value="Genomic_DNA"/>
</dbReference>